<gene>
    <name evidence="3" type="ORF">L0U89_13790</name>
</gene>
<name>A0ABS9BVQ0_9BACT</name>
<evidence type="ECO:0000256" key="1">
    <source>
        <dbReference type="PROSITE-ProRule" id="PRU00110"/>
    </source>
</evidence>
<evidence type="ECO:0000313" key="4">
    <source>
        <dbReference type="Proteomes" id="UP001201449"/>
    </source>
</evidence>
<comment type="caution">
    <text evidence="3">The sequence shown here is derived from an EMBL/GenBank/DDBJ whole genome shotgun (WGS) entry which is preliminary data.</text>
</comment>
<dbReference type="Gene3D" id="1.20.120.160">
    <property type="entry name" value="HPT domain"/>
    <property type="match status" value="1"/>
</dbReference>
<evidence type="ECO:0000313" key="3">
    <source>
        <dbReference type="EMBL" id="MCF1752139.1"/>
    </source>
</evidence>
<reference evidence="3 4" key="1">
    <citation type="submission" date="2022-01" db="EMBL/GenBank/DDBJ databases">
        <title>Mariniradius saccharolyticus sp. nov., isolated from sediment of a river.</title>
        <authorList>
            <person name="Liu H."/>
        </authorList>
    </citation>
    <scope>NUCLEOTIDE SEQUENCE [LARGE SCALE GENOMIC DNA]</scope>
    <source>
        <strain evidence="3 4">RY-2</strain>
    </source>
</reference>
<protein>
    <submittedName>
        <fullName evidence="3">Hpt domain-containing protein</fullName>
    </submittedName>
</protein>
<dbReference type="Proteomes" id="UP001201449">
    <property type="component" value="Unassembled WGS sequence"/>
</dbReference>
<dbReference type="InterPro" id="IPR008207">
    <property type="entry name" value="Sig_transdc_His_kin_Hpt_dom"/>
</dbReference>
<sequence>MYQLISPQTIFQYFGDDDKEMLEEMIQIILDTNLQELKHMESLYDTSDWATIKKKCHKAKPSLSYIGAIQTRKLLETIEGDLENSFGHYQELTREIGIIENELRSFLASI</sequence>
<feature type="domain" description="HPt" evidence="2">
    <location>
        <begin position="18"/>
        <end position="110"/>
    </location>
</feature>
<dbReference type="RefSeq" id="WP_234862052.1">
    <property type="nucleotide sequence ID" value="NZ_JAKEVZ010000010.1"/>
</dbReference>
<dbReference type="InterPro" id="IPR036641">
    <property type="entry name" value="HPT_dom_sf"/>
</dbReference>
<keyword evidence="1" id="KW-0597">Phosphoprotein</keyword>
<dbReference type="PROSITE" id="PS50894">
    <property type="entry name" value="HPT"/>
    <property type="match status" value="1"/>
</dbReference>
<keyword evidence="4" id="KW-1185">Reference proteome</keyword>
<evidence type="ECO:0000259" key="2">
    <source>
        <dbReference type="PROSITE" id="PS50894"/>
    </source>
</evidence>
<dbReference type="EMBL" id="JAKEVZ010000010">
    <property type="protein sequence ID" value="MCF1752139.1"/>
    <property type="molecule type" value="Genomic_DNA"/>
</dbReference>
<accession>A0ABS9BVQ0</accession>
<feature type="modified residue" description="Phosphohistidine" evidence="1">
    <location>
        <position position="57"/>
    </location>
</feature>
<organism evidence="3 4">
    <name type="scientific">Mariniradius sediminis</name>
    <dbReference type="NCBI Taxonomy" id="2909237"/>
    <lineage>
        <taxon>Bacteria</taxon>
        <taxon>Pseudomonadati</taxon>
        <taxon>Bacteroidota</taxon>
        <taxon>Cytophagia</taxon>
        <taxon>Cytophagales</taxon>
        <taxon>Cyclobacteriaceae</taxon>
        <taxon>Mariniradius</taxon>
    </lineage>
</organism>
<proteinExistence type="predicted"/>
<dbReference type="SUPFAM" id="SSF47226">
    <property type="entry name" value="Histidine-containing phosphotransfer domain, HPT domain"/>
    <property type="match status" value="1"/>
</dbReference>